<evidence type="ECO:0000313" key="1">
    <source>
        <dbReference type="EMBL" id="MPC88460.1"/>
    </source>
</evidence>
<protein>
    <submittedName>
        <fullName evidence="1">Uncharacterized protein</fullName>
    </submittedName>
</protein>
<accession>A0A5B7IUY6</accession>
<sequence length="158" mass="17145">MEFRRPNLKGSLRSLVTLLLHTSPPILDPLLLRHAHSHFTTILPFSGTKRLQHLTSGKHDLLLLMLHDAPPLKSPSGSPPGRGSSVTILIGLLLGQPVSAAGRGRGFSGLKRIISAWHPELNTEIQPPSRDHLRLDTLVSGRLCPLAAPPAAFPLRKT</sequence>
<organism evidence="1 2">
    <name type="scientific">Portunus trituberculatus</name>
    <name type="common">Swimming crab</name>
    <name type="synonym">Neptunus trituberculatus</name>
    <dbReference type="NCBI Taxonomy" id="210409"/>
    <lineage>
        <taxon>Eukaryota</taxon>
        <taxon>Metazoa</taxon>
        <taxon>Ecdysozoa</taxon>
        <taxon>Arthropoda</taxon>
        <taxon>Crustacea</taxon>
        <taxon>Multicrustacea</taxon>
        <taxon>Malacostraca</taxon>
        <taxon>Eumalacostraca</taxon>
        <taxon>Eucarida</taxon>
        <taxon>Decapoda</taxon>
        <taxon>Pleocyemata</taxon>
        <taxon>Brachyura</taxon>
        <taxon>Eubrachyura</taxon>
        <taxon>Portunoidea</taxon>
        <taxon>Portunidae</taxon>
        <taxon>Portuninae</taxon>
        <taxon>Portunus</taxon>
    </lineage>
</organism>
<name>A0A5B7IUY6_PORTR</name>
<dbReference type="EMBL" id="VSRR010077867">
    <property type="protein sequence ID" value="MPC88460.1"/>
    <property type="molecule type" value="Genomic_DNA"/>
</dbReference>
<gene>
    <name evidence="1" type="ORF">E2C01_083365</name>
</gene>
<keyword evidence="2" id="KW-1185">Reference proteome</keyword>
<evidence type="ECO:0000313" key="2">
    <source>
        <dbReference type="Proteomes" id="UP000324222"/>
    </source>
</evidence>
<reference evidence="1 2" key="1">
    <citation type="submission" date="2019-05" db="EMBL/GenBank/DDBJ databases">
        <title>Another draft genome of Portunus trituberculatus and its Hox gene families provides insights of decapod evolution.</title>
        <authorList>
            <person name="Jeong J.-H."/>
            <person name="Song I."/>
            <person name="Kim S."/>
            <person name="Choi T."/>
            <person name="Kim D."/>
            <person name="Ryu S."/>
            <person name="Kim W."/>
        </authorList>
    </citation>
    <scope>NUCLEOTIDE SEQUENCE [LARGE SCALE GENOMIC DNA]</scope>
    <source>
        <tissue evidence="1">Muscle</tissue>
    </source>
</reference>
<dbReference type="AlphaFoldDB" id="A0A5B7IUY6"/>
<proteinExistence type="predicted"/>
<comment type="caution">
    <text evidence="1">The sequence shown here is derived from an EMBL/GenBank/DDBJ whole genome shotgun (WGS) entry which is preliminary data.</text>
</comment>
<dbReference type="Proteomes" id="UP000324222">
    <property type="component" value="Unassembled WGS sequence"/>
</dbReference>